<comment type="caution">
    <text evidence="8">The sequence shown here is derived from an EMBL/GenBank/DDBJ whole genome shotgun (WGS) entry which is preliminary data.</text>
</comment>
<keyword evidence="4" id="KW-0324">Glycolysis</keyword>
<dbReference type="InterPro" id="IPR013078">
    <property type="entry name" value="His_Pase_superF_clade-1"/>
</dbReference>
<evidence type="ECO:0000256" key="4">
    <source>
        <dbReference type="ARBA" id="ARBA00023152"/>
    </source>
</evidence>
<dbReference type="Gene3D" id="3.40.50.1240">
    <property type="entry name" value="Phosphoglycerate mutase-like"/>
    <property type="match status" value="1"/>
</dbReference>
<dbReference type="SUPFAM" id="SSF53254">
    <property type="entry name" value="Phosphoglycerate mutase-like"/>
    <property type="match status" value="1"/>
</dbReference>
<evidence type="ECO:0000313" key="8">
    <source>
        <dbReference type="EMBL" id="KGQ20577.1"/>
    </source>
</evidence>
<comment type="similarity">
    <text evidence="1">Belongs to the phosphoglycerate mutase family. BPG-dependent PGAM subfamily.</text>
</comment>
<evidence type="ECO:0000256" key="3">
    <source>
        <dbReference type="ARBA" id="ARBA00022432"/>
    </source>
</evidence>
<dbReference type="InterPro" id="IPR029033">
    <property type="entry name" value="His_PPase_superfam"/>
</dbReference>
<feature type="active site" description="Tele-phosphohistidine intermediate" evidence="6">
    <location>
        <position position="18"/>
    </location>
</feature>
<evidence type="ECO:0000256" key="2">
    <source>
        <dbReference type="ARBA" id="ARBA00012028"/>
    </source>
</evidence>
<dbReference type="InterPro" id="IPR005952">
    <property type="entry name" value="Phosphogly_mut1"/>
</dbReference>
<keyword evidence="5" id="KW-0413">Isomerase</keyword>
<dbReference type="eggNOG" id="COG0406">
    <property type="taxonomic scope" value="Bacteria"/>
</dbReference>
<dbReference type="AlphaFoldDB" id="A0A0A2WPB4"/>
<dbReference type="RefSeq" id="WP_036165073.1">
    <property type="nucleotide sequence ID" value="NZ_JRKJ01000002.1"/>
</dbReference>
<proteinExistence type="inferred from homology"/>
<evidence type="ECO:0000256" key="7">
    <source>
        <dbReference type="PIRSR" id="PIRSR613078-2"/>
    </source>
</evidence>
<dbReference type="EC" id="5.4.2.11" evidence="2"/>
<dbReference type="GO" id="GO:0006094">
    <property type="term" value="P:gluconeogenesis"/>
    <property type="evidence" value="ECO:0007669"/>
    <property type="project" value="UniProtKB-KW"/>
</dbReference>
<dbReference type="EMBL" id="JRKJ01000002">
    <property type="protein sequence ID" value="KGQ20577.1"/>
    <property type="molecule type" value="Genomic_DNA"/>
</dbReference>
<dbReference type="PATRIC" id="fig|1300345.3.peg.434"/>
<dbReference type="Proteomes" id="UP000030518">
    <property type="component" value="Unassembled WGS sequence"/>
</dbReference>
<dbReference type="PROSITE" id="PS00175">
    <property type="entry name" value="PG_MUTASE"/>
    <property type="match status" value="1"/>
</dbReference>
<gene>
    <name evidence="8" type="ORF">LF41_1114</name>
</gene>
<organism evidence="8 9">
    <name type="scientific">Lysobacter dokdonensis DS-58</name>
    <dbReference type="NCBI Taxonomy" id="1300345"/>
    <lineage>
        <taxon>Bacteria</taxon>
        <taxon>Pseudomonadati</taxon>
        <taxon>Pseudomonadota</taxon>
        <taxon>Gammaproteobacteria</taxon>
        <taxon>Lysobacterales</taxon>
        <taxon>Lysobacteraceae</taxon>
        <taxon>Noviluteimonas</taxon>
    </lineage>
</organism>
<dbReference type="PANTHER" id="PTHR11931">
    <property type="entry name" value="PHOSPHOGLYCERATE MUTASE"/>
    <property type="match status" value="1"/>
</dbReference>
<sequence length="255" mass="28624">MPKLRHTDWPDRLWIVRHGQSAGNVARDLAELNGLALIDLATRDADVPLSKLGEEQAAALAQWFAGKPASERPNIFMTSPFVRARQTCMAVAEGVAFDADDVQVDERLREKEFGILDRYTRHGIIEKFPELAEQRKLVGKFYFRPPGGESWCDVVLRLRSLLEVLRRDHVGDRVLIVGHQVIVNCFRYLLECMDEREVLAHDAKADVPNCGITEYAIDRNAPDARFHLVQANLALPLQQAGAPVTTEPDQPVGPK</sequence>
<dbReference type="InterPro" id="IPR001345">
    <property type="entry name" value="PG/BPGM_mutase_AS"/>
</dbReference>
<dbReference type="GO" id="GO:0006096">
    <property type="term" value="P:glycolytic process"/>
    <property type="evidence" value="ECO:0007669"/>
    <property type="project" value="UniProtKB-KW"/>
</dbReference>
<evidence type="ECO:0000256" key="5">
    <source>
        <dbReference type="ARBA" id="ARBA00023235"/>
    </source>
</evidence>
<feature type="active site" description="Proton donor/acceptor" evidence="6">
    <location>
        <position position="110"/>
    </location>
</feature>
<evidence type="ECO:0000256" key="6">
    <source>
        <dbReference type="PIRSR" id="PIRSR613078-1"/>
    </source>
</evidence>
<dbReference type="STRING" id="1300345.LF41_1114"/>
<accession>A0A0A2WPB4</accession>
<evidence type="ECO:0000313" key="9">
    <source>
        <dbReference type="Proteomes" id="UP000030518"/>
    </source>
</evidence>
<dbReference type="GO" id="GO:0004619">
    <property type="term" value="F:phosphoglycerate mutase activity"/>
    <property type="evidence" value="ECO:0007669"/>
    <property type="project" value="UniProtKB-EC"/>
</dbReference>
<dbReference type="SMART" id="SM00855">
    <property type="entry name" value="PGAM"/>
    <property type="match status" value="1"/>
</dbReference>
<keyword evidence="3" id="KW-0312">Gluconeogenesis</keyword>
<dbReference type="Pfam" id="PF00300">
    <property type="entry name" value="His_Phos_1"/>
    <property type="match status" value="1"/>
</dbReference>
<keyword evidence="9" id="KW-1185">Reference proteome</keyword>
<feature type="binding site" evidence="7">
    <location>
        <position position="83"/>
    </location>
    <ligand>
        <name>substrate</name>
    </ligand>
</feature>
<feature type="binding site" evidence="7">
    <location>
        <begin position="17"/>
        <end position="24"/>
    </location>
    <ligand>
        <name>substrate</name>
    </ligand>
</feature>
<reference evidence="8 9" key="1">
    <citation type="submission" date="2014-09" db="EMBL/GenBank/DDBJ databases">
        <title>Genome sequences of Lysobacter dokdonensis DS-58.</title>
        <authorList>
            <person name="Kim J.F."/>
            <person name="Kwak M.-J."/>
        </authorList>
    </citation>
    <scope>NUCLEOTIDE SEQUENCE [LARGE SCALE GENOMIC DNA]</scope>
    <source>
        <strain evidence="8 9">DS-58</strain>
    </source>
</reference>
<name>A0A0A2WPB4_9GAMM</name>
<dbReference type="CDD" id="cd07067">
    <property type="entry name" value="HP_PGM_like"/>
    <property type="match status" value="1"/>
</dbReference>
<protein>
    <recommendedName>
        <fullName evidence="2">phosphoglycerate mutase (2,3-diphosphoglycerate-dependent)</fullName>
        <ecNumber evidence="2">5.4.2.11</ecNumber>
    </recommendedName>
</protein>
<evidence type="ECO:0000256" key="1">
    <source>
        <dbReference type="ARBA" id="ARBA00006717"/>
    </source>
</evidence>